<protein>
    <submittedName>
        <fullName evidence="2">Regulator component</fullName>
    </submittedName>
</protein>
<feature type="region of interest" description="Disordered" evidence="1">
    <location>
        <begin position="97"/>
        <end position="130"/>
    </location>
</feature>
<organism evidence="2 3">
    <name type="scientific">Streptomyces boetiae</name>
    <dbReference type="NCBI Taxonomy" id="3075541"/>
    <lineage>
        <taxon>Bacteria</taxon>
        <taxon>Bacillati</taxon>
        <taxon>Actinomycetota</taxon>
        <taxon>Actinomycetes</taxon>
        <taxon>Kitasatosporales</taxon>
        <taxon>Streptomycetaceae</taxon>
        <taxon>Streptomyces</taxon>
    </lineage>
</organism>
<evidence type="ECO:0000313" key="2">
    <source>
        <dbReference type="EMBL" id="MDT0310452.1"/>
    </source>
</evidence>
<dbReference type="Proteomes" id="UP001183388">
    <property type="component" value="Unassembled WGS sequence"/>
</dbReference>
<name>A0ABU2LFY5_9ACTN</name>
<dbReference type="RefSeq" id="WP_311633420.1">
    <property type="nucleotide sequence ID" value="NZ_JAVREN010000072.1"/>
</dbReference>
<evidence type="ECO:0000313" key="3">
    <source>
        <dbReference type="Proteomes" id="UP001183388"/>
    </source>
</evidence>
<comment type="caution">
    <text evidence="2">The sequence shown here is derived from an EMBL/GenBank/DDBJ whole genome shotgun (WGS) entry which is preliminary data.</text>
</comment>
<gene>
    <name evidence="2" type="ORF">RM780_26400</name>
</gene>
<evidence type="ECO:0000256" key="1">
    <source>
        <dbReference type="SAM" id="MobiDB-lite"/>
    </source>
</evidence>
<sequence>MTTTSEYAQLHSRCRKILDDLGVPKPYSLTSTVRWTEGLRGRRLVLKELPQQAASAGACGLWVGTDDADFVFYETRTAPLHREHIILHEIGHMLAGHPNTPLGEVGSEHQDDGPGGAHDQRAGDNGLDGALESLLSGLQPHLIKRLMARTSYTTVEEQEAEMLASLMRGSHKPPPAAGALGRLGALLGVRADDRH</sequence>
<dbReference type="EMBL" id="JAVREN010000072">
    <property type="protein sequence ID" value="MDT0310452.1"/>
    <property type="molecule type" value="Genomic_DNA"/>
</dbReference>
<accession>A0ABU2LFY5</accession>
<keyword evidence="3" id="KW-1185">Reference proteome</keyword>
<proteinExistence type="predicted"/>
<feature type="compositionally biased region" description="Basic and acidic residues" evidence="1">
    <location>
        <begin position="106"/>
        <end position="122"/>
    </location>
</feature>
<reference evidence="3" key="1">
    <citation type="submission" date="2023-07" db="EMBL/GenBank/DDBJ databases">
        <title>30 novel species of actinomycetes from the DSMZ collection.</title>
        <authorList>
            <person name="Nouioui I."/>
        </authorList>
    </citation>
    <scope>NUCLEOTIDE SEQUENCE [LARGE SCALE GENOMIC DNA]</scope>
    <source>
        <strain evidence="3">DSM 44917</strain>
    </source>
</reference>